<evidence type="ECO:0000313" key="3">
    <source>
        <dbReference type="Proteomes" id="UP000742786"/>
    </source>
</evidence>
<feature type="domain" description="KilA-N DNA-binding" evidence="1">
    <location>
        <begin position="15"/>
        <end position="111"/>
    </location>
</feature>
<name>A0A916N9G9_9PROT</name>
<dbReference type="InterPro" id="IPR018873">
    <property type="entry name" value="KilA-N_DNA-bd_domain"/>
</dbReference>
<keyword evidence="3" id="KW-1185">Reference proteome</keyword>
<accession>A0A916N9G9</accession>
<dbReference type="Proteomes" id="UP000742786">
    <property type="component" value="Unassembled WGS sequence"/>
</dbReference>
<evidence type="ECO:0000313" key="2">
    <source>
        <dbReference type="EMBL" id="CAG4884547.1"/>
    </source>
</evidence>
<dbReference type="Pfam" id="PF10543">
    <property type="entry name" value="ORF6N"/>
    <property type="match status" value="1"/>
</dbReference>
<dbReference type="RefSeq" id="WP_220636386.1">
    <property type="nucleotide sequence ID" value="NZ_CAJQUM010000001.1"/>
</dbReference>
<organism evidence="2 3">
    <name type="scientific">Georgfuchsia toluolica</name>
    <dbReference type="NCBI Taxonomy" id="424218"/>
    <lineage>
        <taxon>Bacteria</taxon>
        <taxon>Pseudomonadati</taxon>
        <taxon>Pseudomonadota</taxon>
        <taxon>Betaproteobacteria</taxon>
        <taxon>Nitrosomonadales</taxon>
        <taxon>Sterolibacteriaceae</taxon>
        <taxon>Georgfuchsia</taxon>
    </lineage>
</organism>
<proteinExistence type="predicted"/>
<dbReference type="EMBL" id="CAJQUM010000001">
    <property type="protein sequence ID" value="CAG4884547.1"/>
    <property type="molecule type" value="Genomic_DNA"/>
</dbReference>
<comment type="caution">
    <text evidence="2">The sequence shown here is derived from an EMBL/GenBank/DDBJ whole genome shotgun (WGS) entry which is preliminary data.</text>
</comment>
<reference evidence="2" key="1">
    <citation type="submission" date="2021-04" db="EMBL/GenBank/DDBJ databases">
        <authorList>
            <person name="Hornung B."/>
        </authorList>
    </citation>
    <scope>NUCLEOTIDE SEQUENCE</scope>
    <source>
        <strain evidence="2">G5G6</strain>
    </source>
</reference>
<dbReference type="AlphaFoldDB" id="A0A916N9G9"/>
<sequence length="184" mass="20941">MTKLIPKPENLVPLVLAIRGEKVLLDADLAELYGVETKALNQAVKRNLDRFPDDFMFQLTAAEWERMRSQSVTSSPKASPMRSQSVTASRRKLSALPYAFTEQGIAMLSSVLRSPRAVEVNIAIMRTFVQLRRLMDSNRNLARKIEALGMKYDEQFTIVFDAIKQLIADDQDRKAKPKRRIGFL</sequence>
<protein>
    <recommendedName>
        <fullName evidence="1">KilA-N DNA-binding domain-containing protein</fullName>
    </recommendedName>
</protein>
<evidence type="ECO:0000259" key="1">
    <source>
        <dbReference type="Pfam" id="PF10543"/>
    </source>
</evidence>
<gene>
    <name evidence="2" type="ORF">GTOL_12430</name>
</gene>